<evidence type="ECO:0000256" key="10">
    <source>
        <dbReference type="SAM" id="Phobius"/>
    </source>
</evidence>
<dbReference type="InterPro" id="IPR040255">
    <property type="entry name" value="Non-specific_endonuclease"/>
</dbReference>
<dbReference type="SMART" id="SM00477">
    <property type="entry name" value="NUC"/>
    <property type="match status" value="1"/>
</dbReference>
<evidence type="ECO:0000256" key="7">
    <source>
        <dbReference type="ARBA" id="ARBA00022842"/>
    </source>
</evidence>
<dbReference type="InterPro" id="IPR018524">
    <property type="entry name" value="DNA/RNA_endonuclease_AS"/>
</dbReference>
<evidence type="ECO:0000256" key="3">
    <source>
        <dbReference type="ARBA" id="ARBA00022722"/>
    </source>
</evidence>
<reference evidence="13" key="1">
    <citation type="submission" date="2021-12" db="EMBL/GenBank/DDBJ databases">
        <authorList>
            <person name="Rodrigo-Torres L."/>
            <person name="Arahal R. D."/>
            <person name="Lucena T."/>
        </authorList>
    </citation>
    <scope>NUCLEOTIDE SEQUENCE</scope>
    <source>
        <strain evidence="13">CECT 8858</strain>
    </source>
</reference>
<organism evidence="13 14">
    <name type="scientific">Emticicia aquatica</name>
    <dbReference type="NCBI Taxonomy" id="1681835"/>
    <lineage>
        <taxon>Bacteria</taxon>
        <taxon>Pseudomonadati</taxon>
        <taxon>Bacteroidota</taxon>
        <taxon>Cytophagia</taxon>
        <taxon>Cytophagales</taxon>
        <taxon>Leadbetterellaceae</taxon>
        <taxon>Emticicia</taxon>
    </lineage>
</organism>
<evidence type="ECO:0000256" key="9">
    <source>
        <dbReference type="SAM" id="MobiDB-lite"/>
    </source>
</evidence>
<evidence type="ECO:0000313" key="13">
    <source>
        <dbReference type="EMBL" id="CAH0997424.1"/>
    </source>
</evidence>
<dbReference type="Pfam" id="PF01223">
    <property type="entry name" value="Endonuclease_NS"/>
    <property type="match status" value="1"/>
</dbReference>
<evidence type="ECO:0000259" key="12">
    <source>
        <dbReference type="SMART" id="SM00892"/>
    </source>
</evidence>
<comment type="similarity">
    <text evidence="2 8">Belongs to the DNA/RNA non-specific endonuclease family.</text>
</comment>
<accession>A0ABM9AUF0</accession>
<keyword evidence="6 8" id="KW-0378">Hydrolase</keyword>
<sequence>MKSNRIILILIFFGIGYILYYKDKAGPIGSFWQTVSGVFKSKESVSDKNPYKAPEPDVEATATKGDEKYDDIATATNKKNSPNNDKQETTKEESSIFDKIKDKVFNTDPETETSDNGEIPDFALPAINRGDEIIEHKNYTLRYEEDYEIPAWVVHKLRGEYTQGRASRAGNQFIPDKKVKNNSALSGDYSNTGFDRGHMVPAGDFKCCQDLMNETFYMSNISPQAPDFNRGIWENIEERVRGWAVRDEELYIVTGPVLRKGLPTIGRYNNVAVPEFFYKIALFYQPKSGKTPRAIAFLLPNEPLFGKRMNSYVVSIDEVEKATGLDFFAKLPNDIQTKLEAKSSWTDWTKIQ</sequence>
<evidence type="ECO:0000256" key="8">
    <source>
        <dbReference type="RuleBase" id="RU366055"/>
    </source>
</evidence>
<protein>
    <recommendedName>
        <fullName evidence="8">Endonuclease</fullName>
        <ecNumber evidence="8">3.1.30.-</ecNumber>
    </recommendedName>
</protein>
<dbReference type="EMBL" id="CAKLPY010000003">
    <property type="protein sequence ID" value="CAH0997424.1"/>
    <property type="molecule type" value="Genomic_DNA"/>
</dbReference>
<dbReference type="EC" id="3.1.30.-" evidence="8"/>
<name>A0ABM9AUF0_9BACT</name>
<dbReference type="Gene3D" id="3.40.570.10">
    <property type="entry name" value="Extracellular Endonuclease, subunit A"/>
    <property type="match status" value="1"/>
</dbReference>
<comment type="cofactor">
    <cofactor evidence="1 8">
        <name>Mg(2+)</name>
        <dbReference type="ChEBI" id="CHEBI:18420"/>
    </cofactor>
</comment>
<dbReference type="InterPro" id="IPR020821">
    <property type="entry name" value="ENPP1-3/EXOG-like_nuc-like"/>
</dbReference>
<evidence type="ECO:0000256" key="6">
    <source>
        <dbReference type="ARBA" id="ARBA00022801"/>
    </source>
</evidence>
<proteinExistence type="inferred from homology"/>
<feature type="transmembrane region" description="Helical" evidence="10">
    <location>
        <begin position="6"/>
        <end position="21"/>
    </location>
</feature>
<feature type="compositionally biased region" description="Basic and acidic residues" evidence="9">
    <location>
        <begin position="85"/>
        <end position="105"/>
    </location>
</feature>
<dbReference type="InterPro" id="IPR044929">
    <property type="entry name" value="DNA/RNA_non-sp_Endonuclease_sf"/>
</dbReference>
<feature type="domain" description="ENPP1-3/EXOG-like endonuclease/phosphodiesterase" evidence="11">
    <location>
        <begin position="136"/>
        <end position="334"/>
    </location>
</feature>
<keyword evidence="10" id="KW-0812">Transmembrane</keyword>
<feature type="compositionally biased region" description="Polar residues" evidence="9">
    <location>
        <begin position="74"/>
        <end position="84"/>
    </location>
</feature>
<keyword evidence="10" id="KW-0472">Membrane</keyword>
<dbReference type="Proteomes" id="UP000837932">
    <property type="component" value="Unassembled WGS sequence"/>
</dbReference>
<dbReference type="RefSeq" id="WP_238808124.1">
    <property type="nucleotide sequence ID" value="NZ_CAKLPY010000003.1"/>
</dbReference>
<keyword evidence="7" id="KW-0460">Magnesium</keyword>
<dbReference type="InterPro" id="IPR044925">
    <property type="entry name" value="His-Me_finger_sf"/>
</dbReference>
<comment type="caution">
    <text evidence="13">The sequence shown here is derived from an EMBL/GenBank/DDBJ whole genome shotgun (WGS) entry which is preliminary data.</text>
</comment>
<keyword evidence="5 8" id="KW-0255">Endonuclease</keyword>
<dbReference type="SMART" id="SM00892">
    <property type="entry name" value="Endonuclease_NS"/>
    <property type="match status" value="1"/>
</dbReference>
<dbReference type="CDD" id="cd00091">
    <property type="entry name" value="NUC"/>
    <property type="match status" value="1"/>
</dbReference>
<feature type="region of interest" description="Disordered" evidence="9">
    <location>
        <begin position="45"/>
        <end position="123"/>
    </location>
</feature>
<dbReference type="InterPro" id="IPR001604">
    <property type="entry name" value="Endo_G_ENPP1-like_dom"/>
</dbReference>
<feature type="domain" description="DNA/RNA non-specific endonuclease/pyrophosphatase/phosphodiesterase" evidence="12">
    <location>
        <begin position="135"/>
        <end position="334"/>
    </location>
</feature>
<keyword evidence="14" id="KW-1185">Reference proteome</keyword>
<keyword evidence="10" id="KW-1133">Transmembrane helix</keyword>
<evidence type="ECO:0000256" key="5">
    <source>
        <dbReference type="ARBA" id="ARBA00022759"/>
    </source>
</evidence>
<evidence type="ECO:0000256" key="1">
    <source>
        <dbReference type="ARBA" id="ARBA00001946"/>
    </source>
</evidence>
<dbReference type="PANTHER" id="PTHR13966:SF5">
    <property type="entry name" value="ENDONUCLEASE G, MITOCHONDRIAL"/>
    <property type="match status" value="1"/>
</dbReference>
<dbReference type="PANTHER" id="PTHR13966">
    <property type="entry name" value="ENDONUCLEASE RELATED"/>
    <property type="match status" value="1"/>
</dbReference>
<gene>
    <name evidence="13" type="ORF">EMA8858_03557</name>
</gene>
<keyword evidence="4 8" id="KW-0479">Metal-binding</keyword>
<dbReference type="SUPFAM" id="SSF54060">
    <property type="entry name" value="His-Me finger endonucleases"/>
    <property type="match status" value="1"/>
</dbReference>
<evidence type="ECO:0000313" key="14">
    <source>
        <dbReference type="Proteomes" id="UP000837932"/>
    </source>
</evidence>
<evidence type="ECO:0000256" key="4">
    <source>
        <dbReference type="ARBA" id="ARBA00022723"/>
    </source>
</evidence>
<evidence type="ECO:0000256" key="2">
    <source>
        <dbReference type="ARBA" id="ARBA00010052"/>
    </source>
</evidence>
<dbReference type="PROSITE" id="PS01070">
    <property type="entry name" value="NUCLEASE_NON_SPEC"/>
    <property type="match status" value="1"/>
</dbReference>
<keyword evidence="3 8" id="KW-0540">Nuclease</keyword>
<evidence type="ECO:0000259" key="11">
    <source>
        <dbReference type="SMART" id="SM00477"/>
    </source>
</evidence>